<evidence type="ECO:0000256" key="2">
    <source>
        <dbReference type="ARBA" id="ARBA00023015"/>
    </source>
</evidence>
<dbReference type="CDD" id="cd14691">
    <property type="entry name" value="bZIP_XBP1"/>
    <property type="match status" value="1"/>
</dbReference>
<dbReference type="EnsemblMetazoa" id="XM_021060208.2">
    <property type="protein sequence ID" value="XP_020915867.1"/>
    <property type="gene ID" value="LOC110253316"/>
</dbReference>
<dbReference type="GO" id="GO:0005634">
    <property type="term" value="C:nucleus"/>
    <property type="evidence" value="ECO:0007669"/>
    <property type="project" value="TreeGrafter"/>
</dbReference>
<reference evidence="9" key="1">
    <citation type="submission" date="2022-11" db="UniProtKB">
        <authorList>
            <consortium name="EnsemblMetazoa"/>
        </authorList>
    </citation>
    <scope>IDENTIFICATION</scope>
</reference>
<evidence type="ECO:0000313" key="10">
    <source>
        <dbReference type="Proteomes" id="UP000887567"/>
    </source>
</evidence>
<organism evidence="9 10">
    <name type="scientific">Exaiptasia diaphana</name>
    <name type="common">Tropical sea anemone</name>
    <name type="synonym">Aiptasia pulchella</name>
    <dbReference type="NCBI Taxonomy" id="2652724"/>
    <lineage>
        <taxon>Eukaryota</taxon>
        <taxon>Metazoa</taxon>
        <taxon>Cnidaria</taxon>
        <taxon>Anthozoa</taxon>
        <taxon>Hexacorallia</taxon>
        <taxon>Actiniaria</taxon>
        <taxon>Aiptasiidae</taxon>
        <taxon>Exaiptasia</taxon>
    </lineage>
</organism>
<dbReference type="GeneID" id="110253316"/>
<evidence type="ECO:0000313" key="9">
    <source>
        <dbReference type="EnsemblMetazoa" id="XP_020915867.1"/>
    </source>
</evidence>
<dbReference type="PANTHER" id="PTHR46542:SF1">
    <property type="entry name" value="X-BOX BINDING PROTEIN 1"/>
    <property type="match status" value="1"/>
</dbReference>
<evidence type="ECO:0000256" key="4">
    <source>
        <dbReference type="ARBA" id="ARBA00023163"/>
    </source>
</evidence>
<proteinExistence type="predicted"/>
<dbReference type="GO" id="GO:0000977">
    <property type="term" value="F:RNA polymerase II transcription regulatory region sequence-specific DNA binding"/>
    <property type="evidence" value="ECO:0007669"/>
    <property type="project" value="TreeGrafter"/>
</dbReference>
<dbReference type="OMA" id="WAVIKTE"/>
<feature type="domain" description="BZIP" evidence="8">
    <location>
        <begin position="38"/>
        <end position="101"/>
    </location>
</feature>
<feature type="region of interest" description="Disordered" evidence="7">
    <location>
        <begin position="77"/>
        <end position="134"/>
    </location>
</feature>
<dbReference type="OrthoDB" id="20960at2759"/>
<keyword evidence="10" id="KW-1185">Reference proteome</keyword>
<dbReference type="AlphaFoldDB" id="A0A913Y8K4"/>
<dbReference type="KEGG" id="epa:110253316"/>
<sequence length="257" mass="29356">MESPNINREAVLKSLALNETNSEGQPRKRRRLDNLTAEERALRRKLKNRVAAQTARDRKKARMQDLEDAVKRLERENKNLRDSNKRLLKQTDSLSSENSELRIRLGLTPPVSPEASPSPLSLPPSPEPSLKDETDSSLVVIKKEAESKEFAALTASQQQKNLILFLLVITTWLRINSSLSCLLVCLKMLTPVVKMIQNFSSQSKNTRLFPLAVVDPALMTDRLKSSQLETKMSRPYHKELMVWWGRQQTTWNPLMIS</sequence>
<evidence type="ECO:0000256" key="1">
    <source>
        <dbReference type="ARBA" id="ARBA00022843"/>
    </source>
</evidence>
<evidence type="ECO:0000256" key="5">
    <source>
        <dbReference type="ARBA" id="ARBA00023242"/>
    </source>
</evidence>
<dbReference type="InterPro" id="IPR046347">
    <property type="entry name" value="bZIP_sf"/>
</dbReference>
<evidence type="ECO:0000256" key="3">
    <source>
        <dbReference type="ARBA" id="ARBA00023125"/>
    </source>
</evidence>
<dbReference type="RefSeq" id="XP_020915867.1">
    <property type="nucleotide sequence ID" value="XM_021060208.2"/>
</dbReference>
<keyword evidence="3" id="KW-0238">DNA-binding</keyword>
<dbReference type="InterPro" id="IPR004827">
    <property type="entry name" value="bZIP"/>
</dbReference>
<dbReference type="Proteomes" id="UP000887567">
    <property type="component" value="Unplaced"/>
</dbReference>
<dbReference type="GO" id="GO:0000981">
    <property type="term" value="F:DNA-binding transcription factor activity, RNA polymerase II-specific"/>
    <property type="evidence" value="ECO:0007669"/>
    <property type="project" value="TreeGrafter"/>
</dbReference>
<keyword evidence="4" id="KW-0804">Transcription</keyword>
<evidence type="ECO:0000256" key="6">
    <source>
        <dbReference type="ARBA" id="ARBA00040165"/>
    </source>
</evidence>
<dbReference type="Pfam" id="PF00170">
    <property type="entry name" value="bZIP_1"/>
    <property type="match status" value="1"/>
</dbReference>
<dbReference type="PROSITE" id="PS50217">
    <property type="entry name" value="BZIP"/>
    <property type="match status" value="1"/>
</dbReference>
<protein>
    <recommendedName>
        <fullName evidence="6">X-box-binding protein 1</fullName>
    </recommendedName>
</protein>
<keyword evidence="1" id="KW-0832">Ubl conjugation</keyword>
<name>A0A913Y8K4_EXADI</name>
<evidence type="ECO:0000256" key="7">
    <source>
        <dbReference type="SAM" id="MobiDB-lite"/>
    </source>
</evidence>
<dbReference type="SUPFAM" id="SSF57959">
    <property type="entry name" value="Leucine zipper domain"/>
    <property type="match status" value="1"/>
</dbReference>
<dbReference type="SMART" id="SM00338">
    <property type="entry name" value="BRLZ"/>
    <property type="match status" value="1"/>
</dbReference>
<dbReference type="Gene3D" id="1.20.5.170">
    <property type="match status" value="1"/>
</dbReference>
<keyword evidence="2" id="KW-0805">Transcription regulation</keyword>
<keyword evidence="5" id="KW-0539">Nucleus</keyword>
<accession>A0A913Y8K4</accession>
<dbReference type="PROSITE" id="PS00036">
    <property type="entry name" value="BZIP_BASIC"/>
    <property type="match status" value="1"/>
</dbReference>
<evidence type="ECO:0000259" key="8">
    <source>
        <dbReference type="PROSITE" id="PS50217"/>
    </source>
</evidence>
<feature type="region of interest" description="Disordered" evidence="7">
    <location>
        <begin position="16"/>
        <end position="64"/>
    </location>
</feature>
<dbReference type="InterPro" id="IPR052470">
    <property type="entry name" value="ER_Stress-Reg_TF"/>
</dbReference>
<dbReference type="PANTHER" id="PTHR46542">
    <property type="entry name" value="X-BOX BINDING PROTEIN 1"/>
    <property type="match status" value="1"/>
</dbReference>